<evidence type="ECO:0000313" key="1">
    <source>
        <dbReference type="EMBL" id="EAW18324.1"/>
    </source>
</evidence>
<dbReference type="VEuPathDB" id="FungiDB:NFIA_082720"/>
<sequence>MSTRRRQQVYRLWIMDIPELHVHINRDRAQDWFTWANHLEEGTSFFVHAMAQAVWQVYEDESFSTTVGPRVSILQFLKGLSLGDRLRENLTRVIDSRQKWASSKDVLETLTLELSTDQWLWQQMHDEPIHSSLSVAVLSRYKPLYQAQLNGREVFLWKNRSLALHWASPLGVNYKFVLRAPKSSQNETFLEQPLVRKHPRISIVRAWTRDLLHTHKTSQMMKNLAHLCRISEKKKIQARDRERIQREGKDVKIAGTEFRIQLLWPRSAHPSC</sequence>
<evidence type="ECO:0000313" key="2">
    <source>
        <dbReference type="Proteomes" id="UP000006702"/>
    </source>
</evidence>
<reference evidence="2" key="1">
    <citation type="journal article" date="2008" name="PLoS Genet.">
        <title>Genomic islands in the pathogenic filamentous fungus Aspergillus fumigatus.</title>
        <authorList>
            <person name="Fedorova N.D."/>
            <person name="Khaldi N."/>
            <person name="Joardar V.S."/>
            <person name="Maiti R."/>
            <person name="Amedeo P."/>
            <person name="Anderson M.J."/>
            <person name="Crabtree J."/>
            <person name="Silva J.C."/>
            <person name="Badger J.H."/>
            <person name="Albarraq A."/>
            <person name="Angiuoli S."/>
            <person name="Bussey H."/>
            <person name="Bowyer P."/>
            <person name="Cotty P.J."/>
            <person name="Dyer P.S."/>
            <person name="Egan A."/>
            <person name="Galens K."/>
            <person name="Fraser-Liggett C.M."/>
            <person name="Haas B.J."/>
            <person name="Inman J.M."/>
            <person name="Kent R."/>
            <person name="Lemieux S."/>
            <person name="Malavazi I."/>
            <person name="Orvis J."/>
            <person name="Roemer T."/>
            <person name="Ronning C.M."/>
            <person name="Sundaram J.P."/>
            <person name="Sutton G."/>
            <person name="Turner G."/>
            <person name="Venter J.C."/>
            <person name="White O.R."/>
            <person name="Whitty B.R."/>
            <person name="Youngman P."/>
            <person name="Wolfe K.H."/>
            <person name="Goldman G.H."/>
            <person name="Wortman J.R."/>
            <person name="Jiang B."/>
            <person name="Denning D.W."/>
            <person name="Nierman W.C."/>
        </authorList>
    </citation>
    <scope>NUCLEOTIDE SEQUENCE [LARGE SCALE GENOMIC DNA]</scope>
    <source>
        <strain evidence="2">ATCC 1020 / DSM 3700 / CBS 544.65 / FGSC A1164 / JCM 1740 / NRRL 181 / WB 181</strain>
    </source>
</reference>
<gene>
    <name evidence="1" type="ORF">NFIA_082720</name>
</gene>
<proteinExistence type="predicted"/>
<dbReference type="GeneID" id="4586778"/>
<dbReference type="EMBL" id="DS027696">
    <property type="protein sequence ID" value="EAW18324.1"/>
    <property type="molecule type" value="Genomic_DNA"/>
</dbReference>
<dbReference type="AlphaFoldDB" id="A1DG17"/>
<dbReference type="RefSeq" id="XP_001260221.1">
    <property type="nucleotide sequence ID" value="XM_001260220.1"/>
</dbReference>
<keyword evidence="2" id="KW-1185">Reference proteome</keyword>
<organism evidence="1 2">
    <name type="scientific">Neosartorya fischeri (strain ATCC 1020 / DSM 3700 / CBS 544.65 / FGSC A1164 / JCM 1740 / NRRL 181 / WB 181)</name>
    <name type="common">Aspergillus fischerianus</name>
    <dbReference type="NCBI Taxonomy" id="331117"/>
    <lineage>
        <taxon>Eukaryota</taxon>
        <taxon>Fungi</taxon>
        <taxon>Dikarya</taxon>
        <taxon>Ascomycota</taxon>
        <taxon>Pezizomycotina</taxon>
        <taxon>Eurotiomycetes</taxon>
        <taxon>Eurotiomycetidae</taxon>
        <taxon>Eurotiales</taxon>
        <taxon>Aspergillaceae</taxon>
        <taxon>Aspergillus</taxon>
        <taxon>Aspergillus subgen. Fumigati</taxon>
    </lineage>
</organism>
<dbReference type="Proteomes" id="UP000006702">
    <property type="component" value="Unassembled WGS sequence"/>
</dbReference>
<dbReference type="KEGG" id="nfi:NFIA_082720"/>
<name>A1DG17_NEOFI</name>
<dbReference type="HOGENOM" id="CLU_1023402_0_0_1"/>
<dbReference type="STRING" id="331117.A1DG17"/>
<dbReference type="OrthoDB" id="2269179at2759"/>
<accession>A1DG17</accession>
<protein>
    <submittedName>
        <fullName evidence="1">Uncharacterized protein</fullName>
    </submittedName>
</protein>